<dbReference type="PANTHER" id="PTHR45947">
    <property type="entry name" value="SULFOQUINOVOSYL TRANSFERASE SQD2"/>
    <property type="match status" value="1"/>
</dbReference>
<keyword evidence="5" id="KW-1185">Reference proteome</keyword>
<dbReference type="Proteomes" id="UP001277761">
    <property type="component" value="Unassembled WGS sequence"/>
</dbReference>
<reference evidence="4 5" key="1">
    <citation type="submission" date="2023-11" db="EMBL/GenBank/DDBJ databases">
        <authorList>
            <person name="Xu M."/>
            <person name="Jiang T."/>
        </authorList>
    </citation>
    <scope>NUCLEOTIDE SEQUENCE [LARGE SCALE GENOMIC DNA]</scope>
    <source>
        <strain evidence="4 5">SD</strain>
    </source>
</reference>
<dbReference type="EMBL" id="JAXAVX010000001">
    <property type="protein sequence ID" value="MDX8150449.1"/>
    <property type="molecule type" value="Genomic_DNA"/>
</dbReference>
<dbReference type="GO" id="GO:0016757">
    <property type="term" value="F:glycosyltransferase activity"/>
    <property type="evidence" value="ECO:0007669"/>
    <property type="project" value="UniProtKB-KW"/>
</dbReference>
<dbReference type="Pfam" id="PF13692">
    <property type="entry name" value="Glyco_trans_1_4"/>
    <property type="match status" value="1"/>
</dbReference>
<evidence type="ECO:0000256" key="1">
    <source>
        <dbReference type="ARBA" id="ARBA00022676"/>
    </source>
</evidence>
<accession>A0ABU4VFG8</accession>
<dbReference type="Gene3D" id="3.40.50.2000">
    <property type="entry name" value="Glycogen Phosphorylase B"/>
    <property type="match status" value="2"/>
</dbReference>
<evidence type="ECO:0000256" key="2">
    <source>
        <dbReference type="ARBA" id="ARBA00022679"/>
    </source>
</evidence>
<dbReference type="RefSeq" id="WP_319952597.1">
    <property type="nucleotide sequence ID" value="NZ_JAXAVX010000001.1"/>
</dbReference>
<evidence type="ECO:0000313" key="5">
    <source>
        <dbReference type="Proteomes" id="UP001277761"/>
    </source>
</evidence>
<name>A0ABU4VFG8_9ACTN</name>
<dbReference type="Pfam" id="PF13439">
    <property type="entry name" value="Glyco_transf_4"/>
    <property type="match status" value="1"/>
</dbReference>
<dbReference type="SUPFAM" id="SSF53756">
    <property type="entry name" value="UDP-Glycosyltransferase/glycogen phosphorylase"/>
    <property type="match status" value="1"/>
</dbReference>
<gene>
    <name evidence="4" type="ORF">SK069_02495</name>
</gene>
<feature type="domain" description="Glycosyltransferase subfamily 4-like N-terminal" evidence="3">
    <location>
        <begin position="39"/>
        <end position="202"/>
    </location>
</feature>
<keyword evidence="1 4" id="KW-0328">Glycosyltransferase</keyword>
<dbReference type="CDD" id="cd03801">
    <property type="entry name" value="GT4_PimA-like"/>
    <property type="match status" value="1"/>
</dbReference>
<organism evidence="4 5">
    <name type="scientific">Patulibacter brassicae</name>
    <dbReference type="NCBI Taxonomy" id="1705717"/>
    <lineage>
        <taxon>Bacteria</taxon>
        <taxon>Bacillati</taxon>
        <taxon>Actinomycetota</taxon>
        <taxon>Thermoleophilia</taxon>
        <taxon>Solirubrobacterales</taxon>
        <taxon>Patulibacteraceae</taxon>
        <taxon>Patulibacter</taxon>
    </lineage>
</organism>
<sequence>MTPEGPHAPLARPPRTGDAVDPAALRVLWVTETYPPSRGGMAQSCDRIVRGLRGAGATVDVLQLVPAVRPGQEAFRFVARSGGRDLVCPIEEDPAHALNRAWNALERDPRRHELTHVVAFGGIRPLTAAPVLAAWLGVPLVTLLRGNDFDTGVFSARRRPILDDALRRSALVATVSRDKAWRVAALHPDVPVRWIPNGIDLADWTFAPSDHARAAAWRAEHVAPGRRVIGLVGQLKPKKGGLLLLDALRRSGRHDEVHLVLAGELDAAMGDWLATHGADLAVTTLPFLDRFELLPWYAACDWVAIPSFYDGLPNVLIEAAALGVPMIAADVAGMADVLVDGESAVLFPPGDEDACAAALRRALDLDPAPLGAAARRLAVGELDARTETRRYLEALAATAAAGLASGRPGEEQGT</sequence>
<proteinExistence type="predicted"/>
<dbReference type="EC" id="2.4.-.-" evidence="4"/>
<dbReference type="InterPro" id="IPR028098">
    <property type="entry name" value="Glyco_trans_4-like_N"/>
</dbReference>
<dbReference type="InterPro" id="IPR050194">
    <property type="entry name" value="Glycosyltransferase_grp1"/>
</dbReference>
<evidence type="ECO:0000313" key="4">
    <source>
        <dbReference type="EMBL" id="MDX8150449.1"/>
    </source>
</evidence>
<keyword evidence="2 4" id="KW-0808">Transferase</keyword>
<dbReference type="PANTHER" id="PTHR45947:SF3">
    <property type="entry name" value="SULFOQUINOVOSYL TRANSFERASE SQD2"/>
    <property type="match status" value="1"/>
</dbReference>
<comment type="caution">
    <text evidence="4">The sequence shown here is derived from an EMBL/GenBank/DDBJ whole genome shotgun (WGS) entry which is preliminary data.</text>
</comment>
<protein>
    <submittedName>
        <fullName evidence="4">Glycosyltransferase family 4 protein</fullName>
        <ecNumber evidence="4">2.4.-.-</ecNumber>
    </submittedName>
</protein>
<evidence type="ECO:0000259" key="3">
    <source>
        <dbReference type="Pfam" id="PF13439"/>
    </source>
</evidence>